<evidence type="ECO:0000256" key="1">
    <source>
        <dbReference type="SAM" id="Phobius"/>
    </source>
</evidence>
<organism evidence="2 3">
    <name type="scientific">Falsiroseomonas frigidaquae</name>
    <dbReference type="NCBI Taxonomy" id="487318"/>
    <lineage>
        <taxon>Bacteria</taxon>
        <taxon>Pseudomonadati</taxon>
        <taxon>Pseudomonadota</taxon>
        <taxon>Alphaproteobacteria</taxon>
        <taxon>Acetobacterales</taxon>
        <taxon>Roseomonadaceae</taxon>
        <taxon>Falsiroseomonas</taxon>
    </lineage>
</organism>
<gene>
    <name evidence="2" type="ORF">HB662_05920</name>
</gene>
<dbReference type="RefSeq" id="WP_168048199.1">
    <property type="nucleotide sequence ID" value="NZ_JAATJR010000002.1"/>
</dbReference>
<keyword evidence="1" id="KW-1133">Transmembrane helix</keyword>
<sequence length="65" mass="6136">MLLILCILAGATALLGMVSVAATLVPAMGLGLAGLTAAAGFSLVSLVAGVAAGALALGQQRTRAS</sequence>
<feature type="transmembrane region" description="Helical" evidence="1">
    <location>
        <begin position="32"/>
        <end position="57"/>
    </location>
</feature>
<dbReference type="EMBL" id="JAAVTX010000002">
    <property type="protein sequence ID" value="NKE44306.1"/>
    <property type="molecule type" value="Genomic_DNA"/>
</dbReference>
<dbReference type="Proteomes" id="UP000765160">
    <property type="component" value="Unassembled WGS sequence"/>
</dbReference>
<keyword evidence="3" id="KW-1185">Reference proteome</keyword>
<evidence type="ECO:0008006" key="4">
    <source>
        <dbReference type="Google" id="ProtNLM"/>
    </source>
</evidence>
<accession>A0ABX1EUJ2</accession>
<protein>
    <recommendedName>
        <fullName evidence="4">Major facilitator superfamily (MFS) profile domain-containing protein</fullName>
    </recommendedName>
</protein>
<evidence type="ECO:0000313" key="2">
    <source>
        <dbReference type="EMBL" id="NKE44306.1"/>
    </source>
</evidence>
<keyword evidence="1" id="KW-0812">Transmembrane</keyword>
<name>A0ABX1EUJ2_9PROT</name>
<proteinExistence type="predicted"/>
<comment type="caution">
    <text evidence="2">The sequence shown here is derived from an EMBL/GenBank/DDBJ whole genome shotgun (WGS) entry which is preliminary data.</text>
</comment>
<keyword evidence="1" id="KW-0472">Membrane</keyword>
<reference evidence="2 3" key="1">
    <citation type="submission" date="2020-03" db="EMBL/GenBank/DDBJ databases">
        <title>Roseomonas selenitidurans sp. nov. isolated from soil.</title>
        <authorList>
            <person name="Liu H."/>
        </authorList>
    </citation>
    <scope>NUCLEOTIDE SEQUENCE [LARGE SCALE GENOMIC DNA]</scope>
    <source>
        <strain evidence="2 3">JCM 15073</strain>
    </source>
</reference>
<evidence type="ECO:0000313" key="3">
    <source>
        <dbReference type="Proteomes" id="UP000765160"/>
    </source>
</evidence>